<dbReference type="GO" id="GO:0046872">
    <property type="term" value="F:metal ion binding"/>
    <property type="evidence" value="ECO:0007669"/>
    <property type="project" value="UniProtKB-KW"/>
</dbReference>
<proteinExistence type="inferred from homology"/>
<dbReference type="InterPro" id="IPR015421">
    <property type="entry name" value="PyrdxlP-dep_Trfase_major"/>
</dbReference>
<keyword evidence="6" id="KW-0479">Metal-binding</keyword>
<protein>
    <recommendedName>
        <fullName evidence="4">Cysteine desulfurase</fullName>
    </recommendedName>
</protein>
<keyword evidence="5 12" id="KW-0808">Transferase</keyword>
<dbReference type="InterPro" id="IPR016454">
    <property type="entry name" value="Cysteine_dSase"/>
</dbReference>
<dbReference type="GO" id="GO:0031071">
    <property type="term" value="F:cysteine desulfurase activity"/>
    <property type="evidence" value="ECO:0007669"/>
    <property type="project" value="UniProtKB-EC"/>
</dbReference>
<evidence type="ECO:0000313" key="13">
    <source>
        <dbReference type="Proteomes" id="UP000563524"/>
    </source>
</evidence>
<dbReference type="PIRSF" id="PIRSF005572">
    <property type="entry name" value="NifS"/>
    <property type="match status" value="1"/>
</dbReference>
<sequence length="378" mass="39412">MADRLYLDHNATSPLRPQVREAMLAAMDAPRNASSVHAEGRAAKRLVEDARAKLAEILSAPRESVVFTAGGTEADNTGVLGMVGGGPKVRRLFVSAIEHEAVSVAAEHAGVPVEIVPVTPQGALDLSWLGERLSSYDAETDGPFLLCVMLANNETGVIQPVAEAARLARRAGGYVLCDAVQALFKLPVDFSTLGADLLTVSAHKAGGPVGVGALVVTPGLAFEPLLRGGGQEEYRRAGTHNVAAIAGLGALCDVASLDDYARLEALRDEIEAGLPPEATVWGRGAPRLANTLCLSAPGFRSETQVMAMDLSRVAASAGSACSSGKVRPSPVLRAMGASEAEAGSALRISMGWDTADDAPARFLAAWNKEYERIARRAA</sequence>
<evidence type="ECO:0000256" key="7">
    <source>
        <dbReference type="ARBA" id="ARBA00022898"/>
    </source>
</evidence>
<evidence type="ECO:0000256" key="6">
    <source>
        <dbReference type="ARBA" id="ARBA00022723"/>
    </source>
</evidence>
<keyword evidence="13" id="KW-1185">Reference proteome</keyword>
<dbReference type="Proteomes" id="UP000563524">
    <property type="component" value="Unassembled WGS sequence"/>
</dbReference>
<feature type="domain" description="Aminotransferase class V" evidence="11">
    <location>
        <begin position="6"/>
        <end position="353"/>
    </location>
</feature>
<dbReference type="Gene3D" id="3.90.1150.10">
    <property type="entry name" value="Aspartate Aminotransferase, domain 1"/>
    <property type="match status" value="1"/>
</dbReference>
<dbReference type="InterPro" id="IPR015424">
    <property type="entry name" value="PyrdxlP-dep_Trfase"/>
</dbReference>
<evidence type="ECO:0000313" key="12">
    <source>
        <dbReference type="EMBL" id="MBB4657640.1"/>
    </source>
</evidence>
<comment type="function">
    <text evidence="2">Catalyzes the removal of elemental sulfur atoms from cysteine to produce alanine. Seems to participate in the biosynthesis of the nitrogenase metalloclusters by providing the inorganic sulfur required for the Fe-S core formation.</text>
</comment>
<dbReference type="Gene3D" id="3.40.640.10">
    <property type="entry name" value="Type I PLP-dependent aspartate aminotransferase-like (Major domain)"/>
    <property type="match status" value="1"/>
</dbReference>
<evidence type="ECO:0000256" key="2">
    <source>
        <dbReference type="ARBA" id="ARBA00003120"/>
    </source>
</evidence>
<evidence type="ECO:0000256" key="8">
    <source>
        <dbReference type="ARBA" id="ARBA00023004"/>
    </source>
</evidence>
<dbReference type="InterPro" id="IPR000192">
    <property type="entry name" value="Aminotrans_V_dom"/>
</dbReference>
<evidence type="ECO:0000256" key="3">
    <source>
        <dbReference type="ARBA" id="ARBA00006490"/>
    </source>
</evidence>
<dbReference type="SUPFAM" id="SSF53383">
    <property type="entry name" value="PLP-dependent transferases"/>
    <property type="match status" value="1"/>
</dbReference>
<dbReference type="GO" id="GO:0051536">
    <property type="term" value="F:iron-sulfur cluster binding"/>
    <property type="evidence" value="ECO:0007669"/>
    <property type="project" value="UniProtKB-KW"/>
</dbReference>
<dbReference type="AlphaFoldDB" id="A0A840I0K5"/>
<evidence type="ECO:0000256" key="10">
    <source>
        <dbReference type="ARBA" id="ARBA00050776"/>
    </source>
</evidence>
<gene>
    <name evidence="12" type="ORF">GGQ59_000140</name>
</gene>
<dbReference type="PANTHER" id="PTHR11601:SF34">
    <property type="entry name" value="CYSTEINE DESULFURASE"/>
    <property type="match status" value="1"/>
</dbReference>
<dbReference type="Pfam" id="PF00266">
    <property type="entry name" value="Aminotran_5"/>
    <property type="match status" value="1"/>
</dbReference>
<comment type="catalytic activity">
    <reaction evidence="10">
        <text>(sulfur carrier)-H + L-cysteine = (sulfur carrier)-SH + L-alanine</text>
        <dbReference type="Rhea" id="RHEA:43892"/>
        <dbReference type="Rhea" id="RHEA-COMP:14737"/>
        <dbReference type="Rhea" id="RHEA-COMP:14739"/>
        <dbReference type="ChEBI" id="CHEBI:29917"/>
        <dbReference type="ChEBI" id="CHEBI:35235"/>
        <dbReference type="ChEBI" id="CHEBI:57972"/>
        <dbReference type="ChEBI" id="CHEBI:64428"/>
        <dbReference type="EC" id="2.8.1.7"/>
    </reaction>
</comment>
<reference evidence="12 13" key="1">
    <citation type="submission" date="2020-08" db="EMBL/GenBank/DDBJ databases">
        <title>Genomic Encyclopedia of Type Strains, Phase IV (KMG-IV): sequencing the most valuable type-strain genomes for metagenomic binning, comparative biology and taxonomic classification.</title>
        <authorList>
            <person name="Goeker M."/>
        </authorList>
    </citation>
    <scope>NUCLEOTIDE SEQUENCE [LARGE SCALE GENOMIC DNA]</scope>
    <source>
        <strain evidence="12 13">DSM 102850</strain>
    </source>
</reference>
<dbReference type="InterPro" id="IPR015422">
    <property type="entry name" value="PyrdxlP-dep_Trfase_small"/>
</dbReference>
<organism evidence="12 13">
    <name type="scientific">Parvularcula dongshanensis</name>
    <dbReference type="NCBI Taxonomy" id="1173995"/>
    <lineage>
        <taxon>Bacteria</taxon>
        <taxon>Pseudomonadati</taxon>
        <taxon>Pseudomonadota</taxon>
        <taxon>Alphaproteobacteria</taxon>
        <taxon>Parvularculales</taxon>
        <taxon>Parvularculaceae</taxon>
        <taxon>Parvularcula</taxon>
    </lineage>
</organism>
<comment type="cofactor">
    <cofactor evidence="1">
        <name>pyridoxal 5'-phosphate</name>
        <dbReference type="ChEBI" id="CHEBI:597326"/>
    </cofactor>
</comment>
<keyword evidence="9" id="KW-0411">Iron-sulfur</keyword>
<dbReference type="PANTHER" id="PTHR11601">
    <property type="entry name" value="CYSTEINE DESULFURYLASE FAMILY MEMBER"/>
    <property type="match status" value="1"/>
</dbReference>
<evidence type="ECO:0000256" key="4">
    <source>
        <dbReference type="ARBA" id="ARBA00013558"/>
    </source>
</evidence>
<comment type="caution">
    <text evidence="12">The sequence shown here is derived from an EMBL/GenBank/DDBJ whole genome shotgun (WGS) entry which is preliminary data.</text>
</comment>
<evidence type="ECO:0000256" key="1">
    <source>
        <dbReference type="ARBA" id="ARBA00001933"/>
    </source>
</evidence>
<comment type="similarity">
    <text evidence="3">Belongs to the class-V pyridoxal-phosphate-dependent aminotransferase family. NifS/IscS subfamily.</text>
</comment>
<name>A0A840I0K5_9PROT</name>
<dbReference type="RefSeq" id="WP_183814912.1">
    <property type="nucleotide sequence ID" value="NZ_JACHOB010000001.1"/>
</dbReference>
<evidence type="ECO:0000256" key="5">
    <source>
        <dbReference type="ARBA" id="ARBA00022679"/>
    </source>
</evidence>
<evidence type="ECO:0000256" key="9">
    <source>
        <dbReference type="ARBA" id="ARBA00023014"/>
    </source>
</evidence>
<keyword evidence="8" id="KW-0408">Iron</keyword>
<dbReference type="EMBL" id="JACHOB010000001">
    <property type="protein sequence ID" value="MBB4657640.1"/>
    <property type="molecule type" value="Genomic_DNA"/>
</dbReference>
<evidence type="ECO:0000259" key="11">
    <source>
        <dbReference type="Pfam" id="PF00266"/>
    </source>
</evidence>
<dbReference type="Gene3D" id="1.10.260.50">
    <property type="match status" value="1"/>
</dbReference>
<keyword evidence="7" id="KW-0663">Pyridoxal phosphate</keyword>
<accession>A0A840I0K5</accession>